<protein>
    <submittedName>
        <fullName evidence="2">AsmA-like C-terminal region</fullName>
    </submittedName>
</protein>
<name>A0A1I4AFL1_9HYPH</name>
<evidence type="ECO:0000313" key="2">
    <source>
        <dbReference type="EMBL" id="SFK54731.1"/>
    </source>
</evidence>
<keyword evidence="3" id="KW-1185">Reference proteome</keyword>
<accession>A0A1I4AFL1</accession>
<dbReference type="STRING" id="1612308.SAMN05444581_11045"/>
<evidence type="ECO:0000256" key="1">
    <source>
        <dbReference type="SAM" id="Phobius"/>
    </source>
</evidence>
<dbReference type="Proteomes" id="UP000198755">
    <property type="component" value="Unassembled WGS sequence"/>
</dbReference>
<keyword evidence="1" id="KW-1133">Transmembrane helix</keyword>
<dbReference type="OrthoDB" id="7161641at2"/>
<sequence>MKLRRPWLPRRVYATALSACYLGIGLTLFALILGGIFAVRLAQGPITMDWLVPQIVKALDERFGHGLEFSFGGASIVGRDFAPVLSIDGLSLKDHTGRTVLSAPRAEVAVDLLALALGEVTPKRLDVFDVALHFTLRPDGSLALPAAADSGEAVPLTPPLAESLAREAIPDKSTPGAAFPESAPALAETKPRALLVRQMSSAIRLIVDSLTNPESPIAAIDRIGIARGRLVIDDETTNQTIKFEGVDLAFDKSSGGTTFNLSVDGPNGRWTVRGLASGLPGSERKLMLSLNNLSLDEILIATGSRSVGADFDMPLSAKFDLALQADGRLSEAIGRFEFGAGYLRFDDPNDEPMLVNKIDGGFHWDGLKRRIVLDRTELTAEAAHGAISGFVALPDREGEAWVVDIVNAGPILLSPERPGQKTVTLDKASLAARLFVTEKNLVIDRFAFGGPEVNVSLSGIVDWINGPRVKFEASMPQAPAAAVLRIWPSFMVSPVRSWLLEHARGGVVQNAKLQFDFDAPTLNAMRSEHAPPDDSILFDFTLVNGAVEYLPGVPPLRGISGAGHVTGRTSTFTLTSAGAVEAGPGRMLSVGEGSFWRVADSELKPTPAVIVAKVSGSVEAVADLLAFPALKPYASLPLDNANLRGQIDGKLQIDLRLSAAMKSSDVTLGVNATVTNFTADNILGKEKLDAATLTINVDREGLRASGQGRMFGAPASIDIVHPNGKTPEASVRMILDEAARVKQGLGNLPGLSGPVGALITAPLGGGEKQRAEVELDLTRAGIDLPGVVKPPGRPGKAKFSLAVNDNGTMLDPFVLEALPIMAHGQVELGTDQVLQSAHFPVAKISPGDDLKIDALRAGETLKIIVRASTIDAAPFVKWLTAASPAADATPANAPGAGAGGGGGVGGGSGAGAIKELDFDVKSALLSGYNRQVITGAELRLLKREQLKQFSFSGRFGHDTISGNLTGAPAAPQINLFSDDAGALLSFFDFYKHMDRGRLAVSMRLAPTLSGTLTIDSFVLRDEPALRRLVAESAPPPDASGRRPKIDAGAMAFTRLQSGFQRVGTRMQINDGTMYGDAIGLTVDGWLDYARDKVDVKGTFVPAYAVNNLFSKIPVFGAILGGGTNEGLFGVNFRIEGSITSPTLSINPLSALAPGIFRQIFGVGDPLGAARGLK</sequence>
<dbReference type="RefSeq" id="WP_139223605.1">
    <property type="nucleotide sequence ID" value="NZ_FOSN01000010.1"/>
</dbReference>
<reference evidence="2 3" key="1">
    <citation type="submission" date="2016-10" db="EMBL/GenBank/DDBJ databases">
        <authorList>
            <person name="de Groot N.N."/>
        </authorList>
    </citation>
    <scope>NUCLEOTIDE SEQUENCE [LARGE SCALE GENOMIC DNA]</scope>
    <source>
        <strain evidence="2 3">NE2</strain>
    </source>
</reference>
<dbReference type="AlphaFoldDB" id="A0A1I4AFL1"/>
<organism evidence="2 3">
    <name type="scientific">Methylocapsa palsarum</name>
    <dbReference type="NCBI Taxonomy" id="1612308"/>
    <lineage>
        <taxon>Bacteria</taxon>
        <taxon>Pseudomonadati</taxon>
        <taxon>Pseudomonadota</taxon>
        <taxon>Alphaproteobacteria</taxon>
        <taxon>Hyphomicrobiales</taxon>
        <taxon>Beijerinckiaceae</taxon>
        <taxon>Methylocapsa</taxon>
    </lineage>
</organism>
<evidence type="ECO:0000313" key="3">
    <source>
        <dbReference type="Proteomes" id="UP000198755"/>
    </source>
</evidence>
<keyword evidence="1" id="KW-0472">Membrane</keyword>
<gene>
    <name evidence="2" type="ORF">SAMN05444581_11045</name>
</gene>
<dbReference type="EMBL" id="FOSN01000010">
    <property type="protein sequence ID" value="SFK54731.1"/>
    <property type="molecule type" value="Genomic_DNA"/>
</dbReference>
<keyword evidence="1" id="KW-0812">Transmembrane</keyword>
<feature type="transmembrane region" description="Helical" evidence="1">
    <location>
        <begin position="12"/>
        <end position="39"/>
    </location>
</feature>
<proteinExistence type="predicted"/>